<keyword evidence="2 6" id="KW-0812">Transmembrane</keyword>
<sequence length="352" mass="40988">MFTINRDKLRQSHETPWLILDIIMLALLLVNLGWLIFDALYATSALQRLLAEHVPSLYRRYQPVHANFLFIDLAFIAVFFTEFCVRWAVSVKHKEHLRWYFFPVLHWYDLIGLIPLPATRLFRFLRVFSILHRLHKKQIIDLNHTRFYRFFAFYYDVAMEELSDRIVIKVLSDVQKDIRQGSPLVNKISQQVLTPRQPVLSRWLAGVMQHMGQNLADESRGSVIRDHVRQSVNQAIKNNPQMANLQYLPVVGRTIESTLEQTVTDIVTSSLVHLLSDIDDSRINRFIETNIKGYAVADDKLDQEVLQVIDECVELVKAHVAQQRWKSQLSTGRGRSPLPDVTQHVVDPEKRG</sequence>
<keyword evidence="8" id="KW-1185">Reference proteome</keyword>
<dbReference type="AlphaFoldDB" id="A0A346NND6"/>
<dbReference type="GO" id="GO:0016020">
    <property type="term" value="C:membrane"/>
    <property type="evidence" value="ECO:0007669"/>
    <property type="project" value="UniProtKB-SubCell"/>
</dbReference>
<feature type="transmembrane region" description="Helical" evidence="6">
    <location>
        <begin position="97"/>
        <end position="116"/>
    </location>
</feature>
<organism evidence="7 8">
    <name type="scientific">Salinimonas sediminis</name>
    <dbReference type="NCBI Taxonomy" id="2303538"/>
    <lineage>
        <taxon>Bacteria</taxon>
        <taxon>Pseudomonadati</taxon>
        <taxon>Pseudomonadota</taxon>
        <taxon>Gammaproteobacteria</taxon>
        <taxon>Alteromonadales</taxon>
        <taxon>Alteromonadaceae</taxon>
        <taxon>Alteromonas/Salinimonas group</taxon>
        <taxon>Salinimonas</taxon>
    </lineage>
</organism>
<evidence type="ECO:0000256" key="4">
    <source>
        <dbReference type="ARBA" id="ARBA00023136"/>
    </source>
</evidence>
<dbReference type="Proteomes" id="UP000262073">
    <property type="component" value="Chromosome"/>
</dbReference>
<dbReference type="KEGG" id="salm:D0Y50_12200"/>
<evidence type="ECO:0000256" key="5">
    <source>
        <dbReference type="SAM" id="MobiDB-lite"/>
    </source>
</evidence>
<dbReference type="InterPro" id="IPR027359">
    <property type="entry name" value="Volt_channel_dom_sf"/>
</dbReference>
<accession>A0A346NND6</accession>
<dbReference type="Gene3D" id="1.20.120.350">
    <property type="entry name" value="Voltage-gated potassium channels. Chain C"/>
    <property type="match status" value="1"/>
</dbReference>
<evidence type="ECO:0000313" key="8">
    <source>
        <dbReference type="Proteomes" id="UP000262073"/>
    </source>
</evidence>
<evidence type="ECO:0000313" key="7">
    <source>
        <dbReference type="EMBL" id="AXR07043.1"/>
    </source>
</evidence>
<dbReference type="RefSeq" id="WP_108568258.1">
    <property type="nucleotide sequence ID" value="NZ_CP031769.1"/>
</dbReference>
<protein>
    <submittedName>
        <fullName evidence="7">Ion transporter</fullName>
    </submittedName>
</protein>
<feature type="transmembrane region" description="Helical" evidence="6">
    <location>
        <begin position="64"/>
        <end position="85"/>
    </location>
</feature>
<keyword evidence="4 6" id="KW-0472">Membrane</keyword>
<reference evidence="7 8" key="1">
    <citation type="submission" date="2018-08" db="EMBL/GenBank/DDBJ databases">
        <title>Salinimonas sediminis sp. nov., a piezophilic bacterium isolated from a deep-sea sediment sample from the New Britain Trench.</title>
        <authorList>
            <person name="Cao J."/>
        </authorList>
    </citation>
    <scope>NUCLEOTIDE SEQUENCE [LARGE SCALE GENOMIC DNA]</scope>
    <source>
        <strain evidence="7 8">N102</strain>
    </source>
</reference>
<proteinExistence type="predicted"/>
<evidence type="ECO:0000256" key="1">
    <source>
        <dbReference type="ARBA" id="ARBA00004141"/>
    </source>
</evidence>
<evidence type="ECO:0000256" key="2">
    <source>
        <dbReference type="ARBA" id="ARBA00022692"/>
    </source>
</evidence>
<name>A0A346NND6_9ALTE</name>
<dbReference type="OrthoDB" id="974877at2"/>
<evidence type="ECO:0000256" key="6">
    <source>
        <dbReference type="SAM" id="Phobius"/>
    </source>
</evidence>
<feature type="region of interest" description="Disordered" evidence="5">
    <location>
        <begin position="326"/>
        <end position="352"/>
    </location>
</feature>
<gene>
    <name evidence="7" type="ORF">D0Y50_12200</name>
</gene>
<feature type="transmembrane region" description="Helical" evidence="6">
    <location>
        <begin position="16"/>
        <end position="37"/>
    </location>
</feature>
<comment type="subcellular location">
    <subcellularLocation>
        <location evidence="1">Membrane</location>
        <topology evidence="1">Multi-pass membrane protein</topology>
    </subcellularLocation>
</comment>
<dbReference type="EMBL" id="CP031769">
    <property type="protein sequence ID" value="AXR07043.1"/>
    <property type="molecule type" value="Genomic_DNA"/>
</dbReference>
<keyword evidence="3 6" id="KW-1133">Transmembrane helix</keyword>
<evidence type="ECO:0000256" key="3">
    <source>
        <dbReference type="ARBA" id="ARBA00022989"/>
    </source>
</evidence>